<dbReference type="PANTHER" id="PTHR14136:SF17">
    <property type="entry name" value="BTB_POZ DOMAIN-CONTAINING PROTEIN KCTD9"/>
    <property type="match status" value="1"/>
</dbReference>
<protein>
    <recommendedName>
        <fullName evidence="5">Pentapeptide repeat-containing protein</fullName>
    </recommendedName>
</protein>
<gene>
    <name evidence="3" type="ORF">CCE01nite_11960</name>
</gene>
<dbReference type="InterPro" id="IPR051082">
    <property type="entry name" value="Pentapeptide-BTB/POZ_domain"/>
</dbReference>
<proteinExistence type="predicted"/>
<evidence type="ECO:0000313" key="3">
    <source>
        <dbReference type="EMBL" id="GEA87247.1"/>
    </source>
</evidence>
<feature type="transmembrane region" description="Helical" evidence="2">
    <location>
        <begin position="12"/>
        <end position="30"/>
    </location>
</feature>
<reference evidence="3" key="1">
    <citation type="submission" date="2019-06" db="EMBL/GenBank/DDBJ databases">
        <title>Whole genome shotgun sequence of Cellulomonas cellasea NBRC 3753.</title>
        <authorList>
            <person name="Hosoyama A."/>
            <person name="Uohara A."/>
            <person name="Ohji S."/>
            <person name="Ichikawa N."/>
        </authorList>
    </citation>
    <scope>NUCLEOTIDE SEQUENCE [LARGE SCALE GENOMIC DNA]</scope>
    <source>
        <strain evidence="3">NBRC 3753</strain>
    </source>
</reference>
<sequence length="163" mass="16810">MRARRGPRAPWPQLPVWVVPALVVTALAWASARWGYSAAAVGLGLVLAAAAGWVVGAGVDATPEDGSTTAPVSQPARQGSTAVQGVEPPRGAILRGADLTGADLTGADLRGADLRDVDLTGAVLRDADLRGARLSDVSGTPGRRRARLRGTQVPATPRVARRR</sequence>
<keyword evidence="4" id="KW-1185">Reference proteome</keyword>
<dbReference type="SUPFAM" id="SSF141571">
    <property type="entry name" value="Pentapeptide repeat-like"/>
    <property type="match status" value="1"/>
</dbReference>
<feature type="region of interest" description="Disordered" evidence="1">
    <location>
        <begin position="135"/>
        <end position="163"/>
    </location>
</feature>
<dbReference type="Pfam" id="PF00805">
    <property type="entry name" value="Pentapeptide"/>
    <property type="match status" value="1"/>
</dbReference>
<name>A0A4Y3KTM4_9CELL</name>
<dbReference type="Gene3D" id="2.160.20.80">
    <property type="entry name" value="E3 ubiquitin-protein ligase SopA"/>
    <property type="match status" value="1"/>
</dbReference>
<evidence type="ECO:0008006" key="5">
    <source>
        <dbReference type="Google" id="ProtNLM"/>
    </source>
</evidence>
<evidence type="ECO:0000313" key="4">
    <source>
        <dbReference type="Proteomes" id="UP000317046"/>
    </source>
</evidence>
<evidence type="ECO:0000256" key="2">
    <source>
        <dbReference type="SAM" id="Phobius"/>
    </source>
</evidence>
<feature type="region of interest" description="Disordered" evidence="1">
    <location>
        <begin position="63"/>
        <end position="91"/>
    </location>
</feature>
<keyword evidence="2" id="KW-0812">Transmembrane</keyword>
<comment type="caution">
    <text evidence="3">The sequence shown here is derived from an EMBL/GenBank/DDBJ whole genome shotgun (WGS) entry which is preliminary data.</text>
</comment>
<feature type="compositionally biased region" description="Polar residues" evidence="1">
    <location>
        <begin position="65"/>
        <end position="83"/>
    </location>
</feature>
<accession>A0A4Y3KTM4</accession>
<organism evidence="3 4">
    <name type="scientific">Cellulomonas cellasea</name>
    <dbReference type="NCBI Taxonomy" id="43670"/>
    <lineage>
        <taxon>Bacteria</taxon>
        <taxon>Bacillati</taxon>
        <taxon>Actinomycetota</taxon>
        <taxon>Actinomycetes</taxon>
        <taxon>Micrococcales</taxon>
        <taxon>Cellulomonadaceae</taxon>
        <taxon>Cellulomonas</taxon>
    </lineage>
</organism>
<keyword evidence="2" id="KW-1133">Transmembrane helix</keyword>
<keyword evidence="2" id="KW-0472">Membrane</keyword>
<dbReference type="Proteomes" id="UP000317046">
    <property type="component" value="Unassembled WGS sequence"/>
</dbReference>
<dbReference type="AlphaFoldDB" id="A0A4Y3KTM4"/>
<dbReference type="EMBL" id="BJLR01000013">
    <property type="protein sequence ID" value="GEA87247.1"/>
    <property type="molecule type" value="Genomic_DNA"/>
</dbReference>
<dbReference type="PANTHER" id="PTHR14136">
    <property type="entry name" value="BTB_POZ DOMAIN-CONTAINING PROTEIN KCTD9"/>
    <property type="match status" value="1"/>
</dbReference>
<dbReference type="InterPro" id="IPR001646">
    <property type="entry name" value="5peptide_repeat"/>
</dbReference>
<evidence type="ECO:0000256" key="1">
    <source>
        <dbReference type="SAM" id="MobiDB-lite"/>
    </source>
</evidence>
<feature type="transmembrane region" description="Helical" evidence="2">
    <location>
        <begin position="36"/>
        <end position="55"/>
    </location>
</feature>